<name>A0A7J8UDS0_9ROSI</name>
<evidence type="ECO:0000256" key="3">
    <source>
        <dbReference type="ARBA" id="ARBA00022782"/>
    </source>
</evidence>
<reference evidence="6 7" key="1">
    <citation type="journal article" date="2019" name="Genome Biol. Evol.">
        <title>Insights into the evolution of the New World diploid cottons (Gossypium, subgenus Houzingenia) based on genome sequencing.</title>
        <authorList>
            <person name="Grover C.E."/>
            <person name="Arick M.A. 2nd"/>
            <person name="Thrash A."/>
            <person name="Conover J.L."/>
            <person name="Sanders W.S."/>
            <person name="Peterson D.G."/>
            <person name="Frelichowski J.E."/>
            <person name="Scheffler J.A."/>
            <person name="Scheffler B.E."/>
            <person name="Wendel J.F."/>
        </authorList>
    </citation>
    <scope>NUCLEOTIDE SEQUENCE [LARGE SCALE GENOMIC DNA]</scope>
    <source>
        <strain evidence="6">57</strain>
        <tissue evidence="6">Leaf</tissue>
    </source>
</reference>
<accession>A0A7J8UDS0</accession>
<feature type="compositionally biased region" description="Pro residues" evidence="5">
    <location>
        <begin position="54"/>
        <end position="65"/>
    </location>
</feature>
<dbReference type="GO" id="GO:0030154">
    <property type="term" value="P:cell differentiation"/>
    <property type="evidence" value="ECO:0007669"/>
    <property type="project" value="UniProtKB-KW"/>
</dbReference>
<evidence type="ECO:0000256" key="5">
    <source>
        <dbReference type="SAM" id="MobiDB-lite"/>
    </source>
</evidence>
<proteinExistence type="inferred from homology"/>
<keyword evidence="2" id="KW-0217">Developmental protein</keyword>
<dbReference type="EMBL" id="JABFAB010000005">
    <property type="protein sequence ID" value="MBA0648543.1"/>
    <property type="molecule type" value="Genomic_DNA"/>
</dbReference>
<dbReference type="PANTHER" id="PTHR34359">
    <property type="entry name" value="CLAVATA3/ESR (CLE)-RELATED PROTEIN 10"/>
    <property type="match status" value="1"/>
</dbReference>
<feature type="region of interest" description="Disordered" evidence="5">
    <location>
        <begin position="54"/>
        <end position="76"/>
    </location>
</feature>
<evidence type="ECO:0000313" key="6">
    <source>
        <dbReference type="EMBL" id="MBA0648543.1"/>
    </source>
</evidence>
<evidence type="ECO:0000256" key="2">
    <source>
        <dbReference type="ARBA" id="ARBA00022473"/>
    </source>
</evidence>
<dbReference type="AlphaFoldDB" id="A0A7J8UDS0"/>
<sequence length="128" mass="14474">MKVQIMCNSKFLVTEEDKLSPKPKPKPKGPMSCYRLFIFILLFLLLLQLAQGSTPPPLPPSPRNHPPCDSFSRSEQRSLCFQLQRIHNFHPFLPSLAPPPPPSEANEIDPRYGVEKRLVPSGPNPLHN</sequence>
<evidence type="ECO:0000256" key="4">
    <source>
        <dbReference type="ARBA" id="ARBA00023278"/>
    </source>
</evidence>
<evidence type="ECO:0000313" key="7">
    <source>
        <dbReference type="Proteomes" id="UP000593573"/>
    </source>
</evidence>
<dbReference type="InterPro" id="IPR039618">
    <property type="entry name" value="CLE9-13"/>
</dbReference>
<gene>
    <name evidence="6" type="ORF">Goklo_016243</name>
</gene>
<comment type="similarity">
    <text evidence="1">Belongs to the CLV3/ESR signal peptide family.</text>
</comment>
<feature type="region of interest" description="Disordered" evidence="5">
    <location>
        <begin position="92"/>
        <end position="128"/>
    </location>
</feature>
<dbReference type="PANTHER" id="PTHR34359:SF5">
    <property type="entry name" value="CLAVATA3_ESR (CLE)-RELATED PROTEIN 9"/>
    <property type="match status" value="1"/>
</dbReference>
<protein>
    <submittedName>
        <fullName evidence="6">Uncharacterized protein</fullName>
    </submittedName>
</protein>
<dbReference type="Proteomes" id="UP000593573">
    <property type="component" value="Unassembled WGS sequence"/>
</dbReference>
<keyword evidence="7" id="KW-1185">Reference proteome</keyword>
<evidence type="ECO:0000256" key="1">
    <source>
        <dbReference type="ARBA" id="ARBA00005416"/>
    </source>
</evidence>
<keyword evidence="4" id="KW-0379">Hydroxylation</keyword>
<comment type="caution">
    <text evidence="6">The sequence shown here is derived from an EMBL/GenBank/DDBJ whole genome shotgun (WGS) entry which is preliminary data.</text>
</comment>
<feature type="compositionally biased region" description="Basic and acidic residues" evidence="5">
    <location>
        <begin position="108"/>
        <end position="118"/>
    </location>
</feature>
<organism evidence="6 7">
    <name type="scientific">Gossypium klotzschianum</name>
    <dbReference type="NCBI Taxonomy" id="34286"/>
    <lineage>
        <taxon>Eukaryota</taxon>
        <taxon>Viridiplantae</taxon>
        <taxon>Streptophyta</taxon>
        <taxon>Embryophyta</taxon>
        <taxon>Tracheophyta</taxon>
        <taxon>Spermatophyta</taxon>
        <taxon>Magnoliopsida</taxon>
        <taxon>eudicotyledons</taxon>
        <taxon>Gunneridae</taxon>
        <taxon>Pentapetalae</taxon>
        <taxon>rosids</taxon>
        <taxon>malvids</taxon>
        <taxon>Malvales</taxon>
        <taxon>Malvaceae</taxon>
        <taxon>Malvoideae</taxon>
        <taxon>Gossypium</taxon>
    </lineage>
</organism>
<keyword evidence="3" id="KW-0221">Differentiation</keyword>